<feature type="binding site" evidence="9">
    <location>
        <begin position="270"/>
        <end position="271"/>
    </location>
    <ligand>
        <name>ATP</name>
        <dbReference type="ChEBI" id="CHEBI:30616"/>
    </ligand>
</feature>
<comment type="similarity">
    <text evidence="1 9 10">Belongs to the class-I aminoacyl-tRNA synthetase family.</text>
</comment>
<dbReference type="PANTHER" id="PTHR43097:SF5">
    <property type="entry name" value="GLUTAMATE--TRNA LIGASE"/>
    <property type="match status" value="1"/>
</dbReference>
<dbReference type="AlphaFoldDB" id="A0A1B3BCU2"/>
<dbReference type="PATRIC" id="fig|1144748.3.peg.1956"/>
<keyword evidence="7 9" id="KW-0030">Aminoacyl-tRNA synthetase</keyword>
<evidence type="ECO:0000259" key="13">
    <source>
        <dbReference type="Pfam" id="PF03950"/>
    </source>
</evidence>
<dbReference type="SUPFAM" id="SSF50715">
    <property type="entry name" value="Ribosomal protein L25-like"/>
    <property type="match status" value="1"/>
</dbReference>
<evidence type="ECO:0000313" key="15">
    <source>
        <dbReference type="EMBL" id="AOE50646.1"/>
    </source>
</evidence>
<feature type="region of interest" description="Disordered" evidence="11">
    <location>
        <begin position="136"/>
        <end position="159"/>
    </location>
</feature>
<feature type="binding site" evidence="9">
    <location>
        <position position="76"/>
    </location>
    <ligand>
        <name>L-glutamine</name>
        <dbReference type="ChEBI" id="CHEBI:58359"/>
    </ligand>
</feature>
<feature type="binding site" evidence="9">
    <location>
        <position position="240"/>
    </location>
    <ligand>
        <name>ATP</name>
        <dbReference type="ChEBI" id="CHEBI:30616"/>
    </ligand>
</feature>
<accession>A0A1B3BCU2</accession>
<feature type="binding site" evidence="9">
    <location>
        <position position="221"/>
    </location>
    <ligand>
        <name>L-glutamine</name>
        <dbReference type="ChEBI" id="CHEBI:58359"/>
    </ligand>
</feature>
<dbReference type="GO" id="GO:0006425">
    <property type="term" value="P:glutaminyl-tRNA aminoacylation"/>
    <property type="evidence" value="ECO:0007669"/>
    <property type="project" value="UniProtKB-UniRule"/>
</dbReference>
<dbReference type="FunFam" id="3.40.50.620:FF:000037">
    <property type="entry name" value="Glutamine--tRNA ligase cytoplasmic"/>
    <property type="match status" value="1"/>
</dbReference>
<evidence type="ECO:0000256" key="2">
    <source>
        <dbReference type="ARBA" id="ARBA00022490"/>
    </source>
</evidence>
<comment type="subcellular location">
    <subcellularLocation>
        <location evidence="9">Cytoplasm</location>
    </subcellularLocation>
</comment>
<dbReference type="InterPro" id="IPR020059">
    <property type="entry name" value="Glu/Gln-tRNA-synth_Ib_codon-bd"/>
</dbReference>
<dbReference type="SUPFAM" id="SSF52374">
    <property type="entry name" value="Nucleotidylyl transferase"/>
    <property type="match status" value="1"/>
</dbReference>
<evidence type="ECO:0000256" key="9">
    <source>
        <dbReference type="HAMAP-Rule" id="MF_00126"/>
    </source>
</evidence>
<dbReference type="InterPro" id="IPR001412">
    <property type="entry name" value="aa-tRNA-synth_I_CS"/>
</dbReference>
<keyword evidence="3 9" id="KW-0436">Ligase</keyword>
<evidence type="ECO:0000256" key="5">
    <source>
        <dbReference type="ARBA" id="ARBA00022840"/>
    </source>
</evidence>
<dbReference type="STRING" id="1144748.KS2013_1937"/>
<dbReference type="InterPro" id="IPR020056">
    <property type="entry name" value="Rbsml_bL25/Gln-tRNA_synth_N"/>
</dbReference>
<dbReference type="NCBIfam" id="NF011291">
    <property type="entry name" value="PRK14703.1"/>
    <property type="match status" value="1"/>
</dbReference>
<name>A0A1B3BCU2_9GAMM</name>
<dbReference type="InterPro" id="IPR004514">
    <property type="entry name" value="Gln-tRNA-synth"/>
</dbReference>
<dbReference type="InterPro" id="IPR014729">
    <property type="entry name" value="Rossmann-like_a/b/a_fold"/>
</dbReference>
<dbReference type="Gene3D" id="1.10.1160.10">
    <property type="entry name" value="Glutamyl-trna Synthetase, Domain 2"/>
    <property type="match status" value="1"/>
</dbReference>
<feature type="binding site" evidence="9">
    <location>
        <begin position="44"/>
        <end position="46"/>
    </location>
    <ligand>
        <name>ATP</name>
        <dbReference type="ChEBI" id="CHEBI:30616"/>
    </ligand>
</feature>
<dbReference type="Gene3D" id="2.40.240.10">
    <property type="entry name" value="Ribosomal Protein L25, Chain P"/>
    <property type="match status" value="2"/>
</dbReference>
<keyword evidence="4 9" id="KW-0547">Nucleotide-binding</keyword>
<dbReference type="InterPro" id="IPR049437">
    <property type="entry name" value="tRNA-synt_1c_C2"/>
</dbReference>
<dbReference type="PANTHER" id="PTHR43097">
    <property type="entry name" value="GLUTAMINE-TRNA LIGASE"/>
    <property type="match status" value="1"/>
</dbReference>
<feature type="compositionally biased region" description="Basic and acidic residues" evidence="11">
    <location>
        <begin position="149"/>
        <end position="159"/>
    </location>
</feature>
<proteinExistence type="inferred from homology"/>
<protein>
    <recommendedName>
        <fullName evidence="9">Glutamine--tRNA ligase</fullName>
        <ecNumber evidence="9">6.1.1.18</ecNumber>
    </recommendedName>
    <alternativeName>
        <fullName evidence="9">Glutaminyl-tRNA synthetase</fullName>
        <shortName evidence="9">GlnRS</shortName>
    </alternativeName>
</protein>
<dbReference type="EMBL" id="CP012418">
    <property type="protein sequence ID" value="AOE50646.1"/>
    <property type="molecule type" value="Genomic_DNA"/>
</dbReference>
<dbReference type="GO" id="GO:0005524">
    <property type="term" value="F:ATP binding"/>
    <property type="evidence" value="ECO:0007669"/>
    <property type="project" value="UniProtKB-UniRule"/>
</dbReference>
<dbReference type="Pfam" id="PF20974">
    <property type="entry name" value="tRNA-synt_1c_C2"/>
    <property type="match status" value="1"/>
</dbReference>
<dbReference type="RefSeq" id="WP_068993210.1">
    <property type="nucleotide sequence ID" value="NZ_CP012418.1"/>
</dbReference>
<dbReference type="InterPro" id="IPR020058">
    <property type="entry name" value="Glu/Gln-tRNA-synth_Ib_cat-dom"/>
</dbReference>
<sequence length="561" mass="64666">MSETKSTDNTTENSTPTNFIRNIINKDIAEGKNDGKVHTRFPPEPNGYLHVGHAKSICLNFGIAEDYQAPCNLRFDDTNPEKESEEFARSIQEDVSWLGFEWEGDVHHASDYFDDLYNFAEELIEKGKAYVDEQPAEDIAKNRGNFQEPGKESPYRDRPAEESLEQFRKMKAGEYPDGQMVLRAKIDMSHPNMLMRDPVLYRIRRLHHIRTGDKWCIYPMYDFTHCISDSLEGITHSLCTLEFEVNRPLYDWVLDNISAPCHPQQIEFSRLNLAYTITSKRKLTQLVESGKVDGWDDPRMPTIAGMRRRGFTPKSIRDFCAAVGISKVNSVTDMILLEDAARNDLNDTTERRMAVLDPIKVIITNYPEDKEETLQGMNHPKIEDMGTRDLPFTRELYIDRADYRESANKKYKRLVKDGEVRLRNAYVIKANDAVLDENGEVKELHCTYDPDTLGKNPEGRKVRGVIHWVSAKYAKEATVRLYDRLFNVPNPGAMDDFHDALNPESLKVIKAMVEPSLADAKPETCFQFEREGYFTADRYEHSADKLVYNRTVTLRDSWSDK</sequence>
<dbReference type="GO" id="GO:0006424">
    <property type="term" value="P:glutamyl-tRNA aminoacylation"/>
    <property type="evidence" value="ECO:0007669"/>
    <property type="project" value="UniProtKB-UniRule"/>
</dbReference>
<comment type="caution">
    <text evidence="9">Lacks conserved residue(s) required for the propagation of feature annotation.</text>
</comment>
<dbReference type="Pfam" id="PF00749">
    <property type="entry name" value="tRNA-synt_1c"/>
    <property type="match status" value="1"/>
</dbReference>
<evidence type="ECO:0000256" key="11">
    <source>
        <dbReference type="SAM" id="MobiDB-lite"/>
    </source>
</evidence>
<dbReference type="Gene3D" id="3.40.50.620">
    <property type="entry name" value="HUPs"/>
    <property type="match status" value="1"/>
</dbReference>
<keyword evidence="5 9" id="KW-0067">ATP-binding</keyword>
<evidence type="ECO:0000256" key="1">
    <source>
        <dbReference type="ARBA" id="ARBA00005594"/>
    </source>
</evidence>
<evidence type="ECO:0000259" key="14">
    <source>
        <dbReference type="Pfam" id="PF20974"/>
    </source>
</evidence>
<dbReference type="FunFam" id="3.90.800.10:FF:000001">
    <property type="entry name" value="Glutamine--tRNA ligase"/>
    <property type="match status" value="1"/>
</dbReference>
<feature type="domain" description="Glutamyl/glutaminyl-tRNA synthetase class Ib catalytic" evidence="12">
    <location>
        <begin position="36"/>
        <end position="332"/>
    </location>
</feature>
<reference evidence="16" key="1">
    <citation type="submission" date="2015-08" db="EMBL/GenBank/DDBJ databases">
        <authorList>
            <person name="Kim K.M."/>
        </authorList>
    </citation>
    <scope>NUCLEOTIDE SEQUENCE [LARGE SCALE GENOMIC DNA]</scope>
    <source>
        <strain evidence="16">KCTC 23892</strain>
    </source>
</reference>
<keyword evidence="6 9" id="KW-0648">Protein biosynthesis</keyword>
<dbReference type="InterPro" id="IPR011035">
    <property type="entry name" value="Ribosomal_bL25/Gln-tRNA_synth"/>
</dbReference>
<gene>
    <name evidence="9" type="primary">glnS</name>
    <name evidence="15" type="ORF">KS2013_1937</name>
</gene>
<dbReference type="FunFam" id="2.40.240.10:FF:000001">
    <property type="entry name" value="Glutamine--tRNA ligase"/>
    <property type="match status" value="1"/>
</dbReference>
<dbReference type="InterPro" id="IPR000924">
    <property type="entry name" value="Glu/Gln-tRNA-synth"/>
</dbReference>
<comment type="subunit">
    <text evidence="9">Monomer.</text>
</comment>
<keyword evidence="16" id="KW-1185">Reference proteome</keyword>
<dbReference type="GO" id="GO:0005829">
    <property type="term" value="C:cytosol"/>
    <property type="evidence" value="ECO:0007669"/>
    <property type="project" value="TreeGrafter"/>
</dbReference>
<dbReference type="PRINTS" id="PR00987">
    <property type="entry name" value="TRNASYNTHGLU"/>
</dbReference>
<evidence type="ECO:0000256" key="3">
    <source>
        <dbReference type="ARBA" id="ARBA00022598"/>
    </source>
</evidence>
<dbReference type="PROSITE" id="PS00178">
    <property type="entry name" value="AA_TRNA_LIGASE_I"/>
    <property type="match status" value="1"/>
</dbReference>
<dbReference type="InterPro" id="IPR022861">
    <property type="entry name" value="Gln_tRNA_ligase_bac"/>
</dbReference>
<dbReference type="EC" id="6.1.1.18" evidence="9"/>
<feature type="domain" description="tRNA synthetases class I (E and Q) anti-codon binding" evidence="14">
    <location>
        <begin position="465"/>
        <end position="537"/>
    </location>
</feature>
<dbReference type="Pfam" id="PF03950">
    <property type="entry name" value="tRNA-synt_1c_C"/>
    <property type="match status" value="1"/>
</dbReference>
<evidence type="ECO:0000256" key="8">
    <source>
        <dbReference type="ARBA" id="ARBA00048270"/>
    </source>
</evidence>
<dbReference type="InterPro" id="IPR050132">
    <property type="entry name" value="Gln/Glu-tRNA_Ligase"/>
</dbReference>
<comment type="catalytic activity">
    <reaction evidence="8 9">
        <text>tRNA(Gln) + L-glutamine + ATP = L-glutaminyl-tRNA(Gln) + AMP + diphosphate</text>
        <dbReference type="Rhea" id="RHEA:20121"/>
        <dbReference type="Rhea" id="RHEA-COMP:9662"/>
        <dbReference type="Rhea" id="RHEA-COMP:9681"/>
        <dbReference type="ChEBI" id="CHEBI:30616"/>
        <dbReference type="ChEBI" id="CHEBI:33019"/>
        <dbReference type="ChEBI" id="CHEBI:58359"/>
        <dbReference type="ChEBI" id="CHEBI:78442"/>
        <dbReference type="ChEBI" id="CHEBI:78521"/>
        <dbReference type="ChEBI" id="CHEBI:456215"/>
        <dbReference type="EC" id="6.1.1.18"/>
    </reaction>
</comment>
<organism evidence="15 16">
    <name type="scientific">Kangiella sediminilitoris</name>
    <dbReference type="NCBI Taxonomy" id="1144748"/>
    <lineage>
        <taxon>Bacteria</taxon>
        <taxon>Pseudomonadati</taxon>
        <taxon>Pseudomonadota</taxon>
        <taxon>Gammaproteobacteria</taxon>
        <taxon>Kangiellales</taxon>
        <taxon>Kangiellaceae</taxon>
        <taxon>Kangiella</taxon>
    </lineage>
</organism>
<dbReference type="Gene3D" id="3.90.800.10">
    <property type="entry name" value="Glutamyl-tRNA Synthetase, Domain 3"/>
    <property type="match status" value="1"/>
</dbReference>
<evidence type="ECO:0000256" key="4">
    <source>
        <dbReference type="ARBA" id="ARBA00022741"/>
    </source>
</evidence>
<evidence type="ECO:0000256" key="7">
    <source>
        <dbReference type="ARBA" id="ARBA00023146"/>
    </source>
</evidence>
<keyword evidence="2 9" id="KW-0963">Cytoplasm</keyword>
<feature type="short sequence motif" description="'KMSKS' region" evidence="9">
    <location>
        <begin position="277"/>
        <end position="281"/>
    </location>
</feature>
<evidence type="ECO:0000313" key="16">
    <source>
        <dbReference type="Proteomes" id="UP000094147"/>
    </source>
</evidence>
<dbReference type="OrthoDB" id="9801560at2"/>
<evidence type="ECO:0000256" key="6">
    <source>
        <dbReference type="ARBA" id="ARBA00022917"/>
    </source>
</evidence>
<evidence type="ECO:0000259" key="12">
    <source>
        <dbReference type="Pfam" id="PF00749"/>
    </source>
</evidence>
<dbReference type="FunFam" id="1.10.1160.10:FF:000001">
    <property type="entry name" value="Glutamine--tRNA ligase"/>
    <property type="match status" value="1"/>
</dbReference>
<dbReference type="Proteomes" id="UP000094147">
    <property type="component" value="Chromosome"/>
</dbReference>
<evidence type="ECO:0000256" key="10">
    <source>
        <dbReference type="RuleBase" id="RU363037"/>
    </source>
</evidence>
<dbReference type="GO" id="GO:0004819">
    <property type="term" value="F:glutamine-tRNA ligase activity"/>
    <property type="evidence" value="ECO:0007669"/>
    <property type="project" value="UniProtKB-UniRule"/>
</dbReference>
<feature type="domain" description="Glutamyl/glutaminyl-tRNA synthetase class Ib anti-codon binding" evidence="13">
    <location>
        <begin position="350"/>
        <end position="449"/>
    </location>
</feature>
<dbReference type="KEGG" id="ksd:KS2013_1937"/>
<dbReference type="HAMAP" id="MF_00126">
    <property type="entry name" value="Gln_tRNA_synth"/>
    <property type="match status" value="1"/>
</dbReference>
<dbReference type="InterPro" id="IPR020061">
    <property type="entry name" value="Glu_tRNA_lig_a-bdl"/>
</dbReference>
<dbReference type="NCBIfam" id="TIGR00440">
    <property type="entry name" value="glnS"/>
    <property type="match status" value="1"/>
</dbReference>